<comment type="pathway">
    <text evidence="2">Energy metabolism; oxidative phosphorylation.</text>
</comment>
<keyword evidence="5 12" id="KW-0999">Mitochondrion inner membrane</keyword>
<dbReference type="PANTHER" id="PTHR11504">
    <property type="entry name" value="CYTOCHROME C OXIDASE POLYPEPTIDE VIA"/>
    <property type="match status" value="1"/>
</dbReference>
<evidence type="ECO:0000256" key="2">
    <source>
        <dbReference type="ARBA" id="ARBA00004673"/>
    </source>
</evidence>
<dbReference type="EMBL" id="JAUCMV010000002">
    <property type="protein sequence ID" value="KAK0418365.1"/>
    <property type="molecule type" value="Genomic_DNA"/>
</dbReference>
<comment type="similarity">
    <text evidence="3 11">Belongs to the cytochrome c oxidase subunit 6A family.</text>
</comment>
<protein>
    <recommendedName>
        <fullName evidence="12">Cytochrome c oxidase subunit</fullName>
    </recommendedName>
    <alternativeName>
        <fullName evidence="12">Cytochrome c oxidase polypeptide VIa</fullName>
    </alternativeName>
</protein>
<dbReference type="GO" id="GO:0030234">
    <property type="term" value="F:enzyme regulator activity"/>
    <property type="evidence" value="ECO:0007669"/>
    <property type="project" value="TreeGrafter"/>
</dbReference>
<dbReference type="Pfam" id="PF02046">
    <property type="entry name" value="COX6A"/>
    <property type="match status" value="1"/>
</dbReference>
<comment type="subcellular location">
    <subcellularLocation>
        <location evidence="1">Mitochondrion inner membrane</location>
        <topology evidence="1">Single-pass membrane protein</topology>
    </subcellularLocation>
</comment>
<dbReference type="InterPro" id="IPR018507">
    <property type="entry name" value="Cyt_c_oxidase_su6a_CS"/>
</dbReference>
<comment type="caution">
    <text evidence="13">The sequence shown here is derived from an EMBL/GenBank/DDBJ whole genome shotgun (WGS) entry which is preliminary data.</text>
</comment>
<evidence type="ECO:0000256" key="3">
    <source>
        <dbReference type="ARBA" id="ARBA00005553"/>
    </source>
</evidence>
<evidence type="ECO:0000256" key="10">
    <source>
        <dbReference type="ARBA" id="ARBA00023136"/>
    </source>
</evidence>
<keyword evidence="14" id="KW-1185">Reference proteome</keyword>
<dbReference type="SUPFAM" id="SSF81411">
    <property type="entry name" value="Mitochondrial cytochrome c oxidase subunit VIa"/>
    <property type="match status" value="1"/>
</dbReference>
<dbReference type="GO" id="GO:0005743">
    <property type="term" value="C:mitochondrial inner membrane"/>
    <property type="evidence" value="ECO:0007669"/>
    <property type="project" value="UniProtKB-SubCell"/>
</dbReference>
<keyword evidence="10 12" id="KW-0472">Membrane</keyword>
<dbReference type="GO" id="GO:0006123">
    <property type="term" value="P:mitochondrial electron transport, cytochrome c to oxygen"/>
    <property type="evidence" value="ECO:0007669"/>
    <property type="project" value="TreeGrafter"/>
</dbReference>
<keyword evidence="6" id="KW-0809">Transit peptide</keyword>
<dbReference type="GO" id="GO:0016491">
    <property type="term" value="F:oxidoreductase activity"/>
    <property type="evidence" value="ECO:0007669"/>
    <property type="project" value="UniProtKB-KW"/>
</dbReference>
<keyword evidence="9 12" id="KW-0496">Mitochondrion</keyword>
<proteinExistence type="inferred from homology"/>
<dbReference type="InterPro" id="IPR001349">
    <property type="entry name" value="Cyt_c_oxidase_su6a"/>
</dbReference>
<keyword evidence="4" id="KW-0812">Transmembrane</keyword>
<evidence type="ECO:0000256" key="8">
    <source>
        <dbReference type="ARBA" id="ARBA00023002"/>
    </source>
</evidence>
<evidence type="ECO:0000256" key="12">
    <source>
        <dbReference type="RuleBase" id="RU004397"/>
    </source>
</evidence>
<evidence type="ECO:0000313" key="14">
    <source>
        <dbReference type="Proteomes" id="UP001175271"/>
    </source>
</evidence>
<reference evidence="13" key="1">
    <citation type="submission" date="2023-06" db="EMBL/GenBank/DDBJ databases">
        <title>Genomic analysis of the entomopathogenic nematode Steinernema hermaphroditum.</title>
        <authorList>
            <person name="Schwarz E.M."/>
            <person name="Heppert J.K."/>
            <person name="Baniya A."/>
            <person name="Schwartz H.T."/>
            <person name="Tan C.-H."/>
            <person name="Antoshechkin I."/>
            <person name="Sternberg P.W."/>
            <person name="Goodrich-Blair H."/>
            <person name="Dillman A.R."/>
        </authorList>
    </citation>
    <scope>NUCLEOTIDE SEQUENCE</scope>
    <source>
        <strain evidence="13">PS9179</strain>
        <tissue evidence="13">Whole animal</tissue>
    </source>
</reference>
<dbReference type="AlphaFoldDB" id="A0AA39I761"/>
<evidence type="ECO:0000256" key="6">
    <source>
        <dbReference type="ARBA" id="ARBA00022946"/>
    </source>
</evidence>
<dbReference type="PROSITE" id="PS01329">
    <property type="entry name" value="COX6A"/>
    <property type="match status" value="1"/>
</dbReference>
<dbReference type="Gene3D" id="4.10.95.10">
    <property type="entry name" value="Cytochrome c oxidase, subunit VIa"/>
    <property type="match status" value="1"/>
</dbReference>
<name>A0AA39I761_9BILA</name>
<dbReference type="Proteomes" id="UP001175271">
    <property type="component" value="Unassembled WGS sequence"/>
</dbReference>
<evidence type="ECO:0000313" key="13">
    <source>
        <dbReference type="EMBL" id="KAK0418365.1"/>
    </source>
</evidence>
<evidence type="ECO:0000256" key="11">
    <source>
        <dbReference type="RuleBase" id="RU004396"/>
    </source>
</evidence>
<evidence type="ECO:0000256" key="5">
    <source>
        <dbReference type="ARBA" id="ARBA00022792"/>
    </source>
</evidence>
<evidence type="ECO:0000256" key="4">
    <source>
        <dbReference type="ARBA" id="ARBA00022692"/>
    </source>
</evidence>
<accession>A0AA39I761</accession>
<dbReference type="PANTHER" id="PTHR11504:SF0">
    <property type="entry name" value="CYTOCHROME C OXIDASE SUBUNIT"/>
    <property type="match status" value="1"/>
</dbReference>
<keyword evidence="7" id="KW-1133">Transmembrane helix</keyword>
<evidence type="ECO:0000256" key="9">
    <source>
        <dbReference type="ARBA" id="ARBA00023128"/>
    </source>
</evidence>
<dbReference type="InterPro" id="IPR036418">
    <property type="entry name" value="Cyt_c_oxidase_su6a_sf"/>
</dbReference>
<keyword evidence="8" id="KW-0560">Oxidoreductase</keyword>
<sequence>MVFGRGQSCPSCPKQLCAINFWCFHSQPSSMSLLPRLAIRARPAAVKVSQRSSSGQFYGSNNFDDFGKGLTHQLKTAEGTKETWKKIFFACSIPCLLMTMYAAWSDHKKHHASARPDYVHYQYLNIRNKPFPWGDGNHSLFHNKTEQFVPGVGYEADRGHH</sequence>
<gene>
    <name evidence="13" type="ORF">QR680_013522</name>
</gene>
<organism evidence="13 14">
    <name type="scientific">Steinernema hermaphroditum</name>
    <dbReference type="NCBI Taxonomy" id="289476"/>
    <lineage>
        <taxon>Eukaryota</taxon>
        <taxon>Metazoa</taxon>
        <taxon>Ecdysozoa</taxon>
        <taxon>Nematoda</taxon>
        <taxon>Chromadorea</taxon>
        <taxon>Rhabditida</taxon>
        <taxon>Tylenchina</taxon>
        <taxon>Panagrolaimomorpha</taxon>
        <taxon>Strongyloidoidea</taxon>
        <taxon>Steinernematidae</taxon>
        <taxon>Steinernema</taxon>
    </lineage>
</organism>
<dbReference type="FunFam" id="4.10.95.10:FF:000003">
    <property type="entry name" value="Cytochrome c oxidase subunit 6A, mitochondrial"/>
    <property type="match status" value="1"/>
</dbReference>
<evidence type="ECO:0000256" key="7">
    <source>
        <dbReference type="ARBA" id="ARBA00022989"/>
    </source>
</evidence>
<evidence type="ECO:0000256" key="1">
    <source>
        <dbReference type="ARBA" id="ARBA00004434"/>
    </source>
</evidence>